<organism evidence="2 3">
    <name type="scientific">Caerostris darwini</name>
    <dbReference type="NCBI Taxonomy" id="1538125"/>
    <lineage>
        <taxon>Eukaryota</taxon>
        <taxon>Metazoa</taxon>
        <taxon>Ecdysozoa</taxon>
        <taxon>Arthropoda</taxon>
        <taxon>Chelicerata</taxon>
        <taxon>Arachnida</taxon>
        <taxon>Araneae</taxon>
        <taxon>Araneomorphae</taxon>
        <taxon>Entelegynae</taxon>
        <taxon>Araneoidea</taxon>
        <taxon>Araneidae</taxon>
        <taxon>Caerostris</taxon>
    </lineage>
</organism>
<gene>
    <name evidence="2" type="ORF">CDAR_198111</name>
</gene>
<sequence>MPFTKESVAGLKEEDGNAEENKRALGPVYVEYQAASGLYAKVFIDRTTKLNLERPAHKKHICVTYLRRNRERTRQDKQMNKRRAESKGEK</sequence>
<dbReference type="EMBL" id="BPLQ01006094">
    <property type="protein sequence ID" value="GIY20046.1"/>
    <property type="molecule type" value="Genomic_DNA"/>
</dbReference>
<evidence type="ECO:0000313" key="3">
    <source>
        <dbReference type="Proteomes" id="UP001054837"/>
    </source>
</evidence>
<accession>A0AAV4RH65</accession>
<protein>
    <submittedName>
        <fullName evidence="2">Uncharacterized protein</fullName>
    </submittedName>
</protein>
<dbReference type="AlphaFoldDB" id="A0AAV4RH65"/>
<name>A0AAV4RH65_9ARAC</name>
<dbReference type="Proteomes" id="UP001054837">
    <property type="component" value="Unassembled WGS sequence"/>
</dbReference>
<feature type="region of interest" description="Disordered" evidence="1">
    <location>
        <begin position="1"/>
        <end position="23"/>
    </location>
</feature>
<proteinExistence type="predicted"/>
<feature type="compositionally biased region" description="Basic and acidic residues" evidence="1">
    <location>
        <begin position="11"/>
        <end position="23"/>
    </location>
</feature>
<reference evidence="2 3" key="1">
    <citation type="submission" date="2021-06" db="EMBL/GenBank/DDBJ databases">
        <title>Caerostris darwini draft genome.</title>
        <authorList>
            <person name="Kono N."/>
            <person name="Arakawa K."/>
        </authorList>
    </citation>
    <scope>NUCLEOTIDE SEQUENCE [LARGE SCALE GENOMIC DNA]</scope>
</reference>
<evidence type="ECO:0000256" key="1">
    <source>
        <dbReference type="SAM" id="MobiDB-lite"/>
    </source>
</evidence>
<feature type="compositionally biased region" description="Basic and acidic residues" evidence="1">
    <location>
        <begin position="72"/>
        <end position="90"/>
    </location>
</feature>
<comment type="caution">
    <text evidence="2">The sequence shown here is derived from an EMBL/GenBank/DDBJ whole genome shotgun (WGS) entry which is preliminary data.</text>
</comment>
<evidence type="ECO:0000313" key="2">
    <source>
        <dbReference type="EMBL" id="GIY20046.1"/>
    </source>
</evidence>
<feature type="region of interest" description="Disordered" evidence="1">
    <location>
        <begin position="68"/>
        <end position="90"/>
    </location>
</feature>
<keyword evidence="3" id="KW-1185">Reference proteome</keyword>